<dbReference type="RefSeq" id="WP_012175605.1">
    <property type="nucleotide sequence ID" value="NC_009943.1"/>
</dbReference>
<gene>
    <name evidence="4" type="ordered locus">Dole_2189</name>
</gene>
<protein>
    <submittedName>
        <fullName evidence="4">Transcriptional regulator, TetR family</fullName>
    </submittedName>
</protein>
<reference evidence="4 5" key="1">
    <citation type="submission" date="2007-10" db="EMBL/GenBank/DDBJ databases">
        <title>Complete sequence of Desulfococcus oleovorans Hxd3.</title>
        <authorList>
            <consortium name="US DOE Joint Genome Institute"/>
            <person name="Copeland A."/>
            <person name="Lucas S."/>
            <person name="Lapidus A."/>
            <person name="Barry K."/>
            <person name="Glavina del Rio T."/>
            <person name="Dalin E."/>
            <person name="Tice H."/>
            <person name="Pitluck S."/>
            <person name="Kiss H."/>
            <person name="Brettin T."/>
            <person name="Bruce D."/>
            <person name="Detter J.C."/>
            <person name="Han C."/>
            <person name="Schmutz J."/>
            <person name="Larimer F."/>
            <person name="Land M."/>
            <person name="Hauser L."/>
            <person name="Kyrpides N."/>
            <person name="Kim E."/>
            <person name="Wawrik B."/>
            <person name="Richardson P."/>
        </authorList>
    </citation>
    <scope>NUCLEOTIDE SEQUENCE [LARGE SCALE GENOMIC DNA]</scope>
    <source>
        <strain evidence="5">DSM 6200 / JCM 39069 / Hxd3</strain>
    </source>
</reference>
<dbReference type="AlphaFoldDB" id="A8ZUG1"/>
<name>A8ZUG1_DESOH</name>
<dbReference type="OrthoDB" id="5523834at2"/>
<keyword evidence="1 2" id="KW-0238">DNA-binding</keyword>
<dbReference type="GO" id="GO:0000976">
    <property type="term" value="F:transcription cis-regulatory region binding"/>
    <property type="evidence" value="ECO:0007669"/>
    <property type="project" value="TreeGrafter"/>
</dbReference>
<evidence type="ECO:0000256" key="2">
    <source>
        <dbReference type="PROSITE-ProRule" id="PRU00335"/>
    </source>
</evidence>
<feature type="DNA-binding region" description="H-T-H motif" evidence="2">
    <location>
        <begin position="45"/>
        <end position="64"/>
    </location>
</feature>
<evidence type="ECO:0000313" key="4">
    <source>
        <dbReference type="EMBL" id="ABW67993.1"/>
    </source>
</evidence>
<dbReference type="EMBL" id="CP000859">
    <property type="protein sequence ID" value="ABW67993.1"/>
    <property type="molecule type" value="Genomic_DNA"/>
</dbReference>
<dbReference type="PANTHER" id="PTHR30055:SF226">
    <property type="entry name" value="HTH-TYPE TRANSCRIPTIONAL REGULATOR PKSA"/>
    <property type="match status" value="1"/>
</dbReference>
<dbReference type="SUPFAM" id="SSF46689">
    <property type="entry name" value="Homeodomain-like"/>
    <property type="match status" value="1"/>
</dbReference>
<dbReference type="Proteomes" id="UP000008561">
    <property type="component" value="Chromosome"/>
</dbReference>
<feature type="domain" description="HTH tetR-type" evidence="3">
    <location>
        <begin position="22"/>
        <end position="82"/>
    </location>
</feature>
<sequence>MKAATGTHHDVPTQVKDPALVERRRRQIVDASVALFVKNGYHNTTTRQIAKATGFSIGSLYEYVSTKEDVLYLVCDAIHAEMEKAVTRVVSDQVPGPDMLRDAVRGYFAVCDTMSDHIVLIYQVTQFLSDKWKKRVLDNEIRVTGRFRQLLEDVIAKEQFVGIDARQIDLAAHNIAVLGHAWAFRRWFYLKHYSLAEYTEFQIRNILGAISENFHNSINKGK</sequence>
<dbReference type="PROSITE" id="PS50977">
    <property type="entry name" value="HTH_TETR_2"/>
    <property type="match status" value="1"/>
</dbReference>
<keyword evidence="5" id="KW-1185">Reference proteome</keyword>
<accession>A8ZUG1</accession>
<evidence type="ECO:0000259" key="3">
    <source>
        <dbReference type="PROSITE" id="PS50977"/>
    </source>
</evidence>
<dbReference type="PANTHER" id="PTHR30055">
    <property type="entry name" value="HTH-TYPE TRANSCRIPTIONAL REGULATOR RUTR"/>
    <property type="match status" value="1"/>
</dbReference>
<dbReference type="Pfam" id="PF00440">
    <property type="entry name" value="TetR_N"/>
    <property type="match status" value="1"/>
</dbReference>
<dbReference type="HOGENOM" id="CLU_069356_12_5_7"/>
<dbReference type="InterPro" id="IPR050109">
    <property type="entry name" value="HTH-type_TetR-like_transc_reg"/>
</dbReference>
<dbReference type="InterPro" id="IPR001647">
    <property type="entry name" value="HTH_TetR"/>
</dbReference>
<evidence type="ECO:0000256" key="1">
    <source>
        <dbReference type="ARBA" id="ARBA00023125"/>
    </source>
</evidence>
<dbReference type="STRING" id="96561.Dole_2189"/>
<dbReference type="KEGG" id="dol:Dole_2189"/>
<dbReference type="PRINTS" id="PR00455">
    <property type="entry name" value="HTHTETR"/>
</dbReference>
<proteinExistence type="predicted"/>
<dbReference type="GO" id="GO:0003700">
    <property type="term" value="F:DNA-binding transcription factor activity"/>
    <property type="evidence" value="ECO:0007669"/>
    <property type="project" value="TreeGrafter"/>
</dbReference>
<organism evidence="4 5">
    <name type="scientific">Desulfosudis oleivorans (strain DSM 6200 / JCM 39069 / Hxd3)</name>
    <name type="common">Desulfococcus oleovorans</name>
    <dbReference type="NCBI Taxonomy" id="96561"/>
    <lineage>
        <taxon>Bacteria</taxon>
        <taxon>Pseudomonadati</taxon>
        <taxon>Thermodesulfobacteriota</taxon>
        <taxon>Desulfobacteria</taxon>
        <taxon>Desulfobacterales</taxon>
        <taxon>Desulfosudaceae</taxon>
        <taxon>Desulfosudis</taxon>
    </lineage>
</organism>
<dbReference type="eggNOG" id="COG1309">
    <property type="taxonomic scope" value="Bacteria"/>
</dbReference>
<dbReference type="Gene3D" id="1.10.10.60">
    <property type="entry name" value="Homeodomain-like"/>
    <property type="match status" value="1"/>
</dbReference>
<dbReference type="Gene3D" id="1.10.357.10">
    <property type="entry name" value="Tetracycline Repressor, domain 2"/>
    <property type="match status" value="1"/>
</dbReference>
<dbReference type="InterPro" id="IPR009057">
    <property type="entry name" value="Homeodomain-like_sf"/>
</dbReference>
<evidence type="ECO:0000313" key="5">
    <source>
        <dbReference type="Proteomes" id="UP000008561"/>
    </source>
</evidence>